<gene>
    <name evidence="4" type="ORF">EXE58_09555</name>
</gene>
<organism evidence="4 5">
    <name type="scientific">Nocardioides seonyuensis</name>
    <dbReference type="NCBI Taxonomy" id="2518371"/>
    <lineage>
        <taxon>Bacteria</taxon>
        <taxon>Bacillati</taxon>
        <taxon>Actinomycetota</taxon>
        <taxon>Actinomycetes</taxon>
        <taxon>Propionibacteriales</taxon>
        <taxon>Nocardioidaceae</taxon>
        <taxon>Nocardioides</taxon>
    </lineage>
</organism>
<keyword evidence="1" id="KW-0732">Signal</keyword>
<evidence type="ECO:0000313" key="5">
    <source>
        <dbReference type="Proteomes" id="UP000294853"/>
    </source>
</evidence>
<evidence type="ECO:0000256" key="1">
    <source>
        <dbReference type="SAM" id="SignalP"/>
    </source>
</evidence>
<sequence length="438" mass="44551">MTISTTRSRFRTIGSATLAGAVGLGMGALAVATAAPASAAAIDKNISYTCVITDADANGDGSIDVPYLPITQPVVARTRVTIPDTVAKGETIPETPVLIDIDLSSVADTARTSFGTHVKGGSSNTQVHFGINGTDNAYTLQNLSAPWMVIPNNNPTGLEAPGTWVVPVAGTAPVVTVPDSASGTITVDGPSSFTIDAFHNSTGTDPHVGTSHLECTVINVDELRLGTIQVEGTDASKTTTLAATAAPSPVDKPATVNFAVTPATGTGTVALSYQGTEIGKATVAAGAASISIPATTFPKVGTYALQAEYSGDATHLGSKANVSVVRTAATLPPVVPAPIADAKINAKPKPKAFKVNKAAKLKIAIKSASTSLAGKIVVKVGSKTLGKGKTDDAGKATIKLKKIKKKYVKKGKIKLKVTYGGNATTEKAKKTVKVKVKG</sequence>
<dbReference type="Gene3D" id="2.60.40.10">
    <property type="entry name" value="Immunoglobulins"/>
    <property type="match status" value="1"/>
</dbReference>
<dbReference type="Pfam" id="PF16640">
    <property type="entry name" value="Big_3_5"/>
    <property type="match status" value="1"/>
</dbReference>
<feature type="domain" description="Bacterial Ig-like" evidence="2">
    <location>
        <begin position="244"/>
        <end position="324"/>
    </location>
</feature>
<accession>A0A4P7IGA4</accession>
<dbReference type="RefSeq" id="WP_135267664.1">
    <property type="nucleotide sequence ID" value="NZ_CP038436.1"/>
</dbReference>
<feature type="domain" description="DUF6801" evidence="3">
    <location>
        <begin position="47"/>
        <end position="221"/>
    </location>
</feature>
<evidence type="ECO:0000259" key="2">
    <source>
        <dbReference type="Pfam" id="PF16640"/>
    </source>
</evidence>
<dbReference type="InterPro" id="IPR046542">
    <property type="entry name" value="DUF6801"/>
</dbReference>
<dbReference type="Proteomes" id="UP000294853">
    <property type="component" value="Chromosome"/>
</dbReference>
<dbReference type="Pfam" id="PF20611">
    <property type="entry name" value="DUF6801"/>
    <property type="match status" value="1"/>
</dbReference>
<feature type="chain" id="PRO_5020390024" evidence="1">
    <location>
        <begin position="40"/>
        <end position="438"/>
    </location>
</feature>
<dbReference type="EMBL" id="CP038436">
    <property type="protein sequence ID" value="QBX55673.1"/>
    <property type="molecule type" value="Genomic_DNA"/>
</dbReference>
<feature type="signal peptide" evidence="1">
    <location>
        <begin position="1"/>
        <end position="39"/>
    </location>
</feature>
<keyword evidence="5" id="KW-1185">Reference proteome</keyword>
<evidence type="ECO:0000313" key="4">
    <source>
        <dbReference type="EMBL" id="QBX55673.1"/>
    </source>
</evidence>
<dbReference type="KEGG" id="nsn:EXE58_09555"/>
<reference evidence="4 5" key="1">
    <citation type="submission" date="2019-03" db="EMBL/GenBank/DDBJ databases">
        <title>Three New Species of Nocardioides, Nocardioides euryhalodurans sp. nov., Nocardioides seonyuensis sp. nov. and Nocardioides eburneoflavus sp. nov. Iolated from Soil.</title>
        <authorList>
            <person name="Roh S.G."/>
            <person name="Lee C."/>
            <person name="Kim M.-K."/>
            <person name="Kim S.B."/>
        </authorList>
    </citation>
    <scope>NUCLEOTIDE SEQUENCE [LARGE SCALE GENOMIC DNA]</scope>
    <source>
        <strain evidence="4 5">MMS17-SY207-3</strain>
    </source>
</reference>
<protein>
    <submittedName>
        <fullName evidence="4">Ig-like domain repeat protein</fullName>
    </submittedName>
</protein>
<name>A0A4P7IGA4_9ACTN</name>
<proteinExistence type="predicted"/>
<dbReference type="GO" id="GO:0005975">
    <property type="term" value="P:carbohydrate metabolic process"/>
    <property type="evidence" value="ECO:0007669"/>
    <property type="project" value="UniProtKB-ARBA"/>
</dbReference>
<dbReference type="InterPro" id="IPR032109">
    <property type="entry name" value="Big_3_5"/>
</dbReference>
<dbReference type="InterPro" id="IPR013783">
    <property type="entry name" value="Ig-like_fold"/>
</dbReference>
<dbReference type="AlphaFoldDB" id="A0A4P7IGA4"/>
<evidence type="ECO:0000259" key="3">
    <source>
        <dbReference type="Pfam" id="PF20611"/>
    </source>
</evidence>